<sequence length="270" mass="28820">MTDAPPRTIALTGAAGRIGRALRPWLLPGCSELRLLDMAPLQAEDPRETVHPLDLADREALAQALQGCDAVVHFAGYPREAGWDTLLPANVVGVINLWEAAHAAGVQRIVYASSNHAVGLYPRSQTIDGTAPPLPDSRYGVSKVFMEALAAMYAIKHGVRGFGLRIGHCSTAPADARALSHWIHPQDLAQLVQVGLTADYTHEIVYGASANSRSWWDDGRARALGYRPVHSADPHTAALEGVQSGDPVAEHFQGGSFAAAGFDNARAPFL</sequence>
<evidence type="ECO:0000313" key="5">
    <source>
        <dbReference type="EMBL" id="MBB6562004.1"/>
    </source>
</evidence>
<comment type="caution">
    <text evidence="5">The sequence shown here is derived from an EMBL/GenBank/DDBJ whole genome shotgun (WGS) entry which is preliminary data.</text>
</comment>
<dbReference type="Proteomes" id="UP000575083">
    <property type="component" value="Unassembled WGS sequence"/>
</dbReference>
<name>A0A7X0UBI6_9BURK</name>
<dbReference type="Gene3D" id="3.40.50.720">
    <property type="entry name" value="NAD(P)-binding Rossmann-like Domain"/>
    <property type="match status" value="1"/>
</dbReference>
<dbReference type="PANTHER" id="PTHR43103:SF5">
    <property type="entry name" value="4-EPIMERASE, PUTATIVE (AFU_ORTHOLOGUE AFUA_7G00360)-RELATED"/>
    <property type="match status" value="1"/>
</dbReference>
<dbReference type="AlphaFoldDB" id="A0A7X0UBI6"/>
<proteinExistence type="inferred from homology"/>
<gene>
    <name evidence="5" type="ORF">HNP48_004706</name>
</gene>
<reference evidence="5 6" key="1">
    <citation type="submission" date="2020-08" db="EMBL/GenBank/DDBJ databases">
        <title>Functional genomics of gut bacteria from endangered species of beetles.</title>
        <authorList>
            <person name="Carlos-Shanley C."/>
        </authorList>
    </citation>
    <scope>NUCLEOTIDE SEQUENCE [LARGE SCALE GENOMIC DNA]</scope>
    <source>
        <strain evidence="5 6">S00198</strain>
    </source>
</reference>
<evidence type="ECO:0000313" key="6">
    <source>
        <dbReference type="Proteomes" id="UP000575083"/>
    </source>
</evidence>
<keyword evidence="2 5" id="KW-0560">Oxidoreductase</keyword>
<evidence type="ECO:0000259" key="4">
    <source>
        <dbReference type="Pfam" id="PF01370"/>
    </source>
</evidence>
<evidence type="ECO:0000256" key="1">
    <source>
        <dbReference type="ARBA" id="ARBA00007637"/>
    </source>
</evidence>
<comment type="similarity">
    <text evidence="1">Belongs to the NAD(P)-dependent epimerase/dehydratase family.</text>
</comment>
<dbReference type="SUPFAM" id="SSF51735">
    <property type="entry name" value="NAD(P)-binding Rossmann-fold domains"/>
    <property type="match status" value="1"/>
</dbReference>
<dbReference type="InterPro" id="IPR001509">
    <property type="entry name" value="Epimerase_deHydtase"/>
</dbReference>
<dbReference type="PANTHER" id="PTHR43103">
    <property type="entry name" value="NUCLEOSIDE-DIPHOSPHATE-SUGAR EPIMERASE"/>
    <property type="match status" value="1"/>
</dbReference>
<protein>
    <submittedName>
        <fullName evidence="5">Uronate dehydrogenase</fullName>
        <ecNumber evidence="5">1.1.1.203</ecNumber>
    </submittedName>
</protein>
<dbReference type="Pfam" id="PF01370">
    <property type="entry name" value="Epimerase"/>
    <property type="match status" value="1"/>
</dbReference>
<dbReference type="GO" id="GO:0050388">
    <property type="term" value="F:uronate dehydrogenase activity"/>
    <property type="evidence" value="ECO:0007669"/>
    <property type="project" value="UniProtKB-EC"/>
</dbReference>
<feature type="domain" description="NAD-dependent epimerase/dehydratase" evidence="4">
    <location>
        <begin position="9"/>
        <end position="185"/>
    </location>
</feature>
<dbReference type="EMBL" id="JACHLK010000010">
    <property type="protein sequence ID" value="MBB6562004.1"/>
    <property type="molecule type" value="Genomic_DNA"/>
</dbReference>
<dbReference type="RefSeq" id="WP_184861600.1">
    <property type="nucleotide sequence ID" value="NZ_JACHLK010000010.1"/>
</dbReference>
<evidence type="ECO:0000256" key="3">
    <source>
        <dbReference type="ARBA" id="ARBA00023027"/>
    </source>
</evidence>
<organism evidence="5 6">
    <name type="scientific">Acidovorax soli</name>
    <dbReference type="NCBI Taxonomy" id="592050"/>
    <lineage>
        <taxon>Bacteria</taxon>
        <taxon>Pseudomonadati</taxon>
        <taxon>Pseudomonadota</taxon>
        <taxon>Betaproteobacteria</taxon>
        <taxon>Burkholderiales</taxon>
        <taxon>Comamonadaceae</taxon>
        <taxon>Acidovorax</taxon>
    </lineage>
</organism>
<evidence type="ECO:0000256" key="2">
    <source>
        <dbReference type="ARBA" id="ARBA00023002"/>
    </source>
</evidence>
<keyword evidence="6" id="KW-1185">Reference proteome</keyword>
<dbReference type="InterPro" id="IPR036291">
    <property type="entry name" value="NAD(P)-bd_dom_sf"/>
</dbReference>
<accession>A0A7X0UBI6</accession>
<keyword evidence="3" id="KW-0520">NAD</keyword>
<dbReference type="EC" id="1.1.1.203" evidence="5"/>